<dbReference type="EMBL" id="JBHTIM010000001">
    <property type="protein sequence ID" value="MFD0781176.1"/>
    <property type="molecule type" value="Genomic_DNA"/>
</dbReference>
<organism evidence="2 3">
    <name type="scientific">Microbacterium koreense</name>
    <dbReference type="NCBI Taxonomy" id="323761"/>
    <lineage>
        <taxon>Bacteria</taxon>
        <taxon>Bacillati</taxon>
        <taxon>Actinomycetota</taxon>
        <taxon>Actinomycetes</taxon>
        <taxon>Micrococcales</taxon>
        <taxon>Microbacteriaceae</taxon>
        <taxon>Microbacterium</taxon>
    </lineage>
</organism>
<keyword evidence="1" id="KW-0812">Transmembrane</keyword>
<feature type="transmembrane region" description="Helical" evidence="1">
    <location>
        <begin position="58"/>
        <end position="78"/>
    </location>
</feature>
<keyword evidence="1" id="KW-0472">Membrane</keyword>
<accession>A0ABW2ZRA6</accession>
<feature type="transmembrane region" description="Helical" evidence="1">
    <location>
        <begin position="29"/>
        <end position="52"/>
    </location>
</feature>
<evidence type="ECO:0000313" key="2">
    <source>
        <dbReference type="EMBL" id="MFD0781176.1"/>
    </source>
</evidence>
<evidence type="ECO:0008006" key="4">
    <source>
        <dbReference type="Google" id="ProtNLM"/>
    </source>
</evidence>
<feature type="transmembrane region" description="Helical" evidence="1">
    <location>
        <begin position="6"/>
        <end position="22"/>
    </location>
</feature>
<sequence length="96" mass="10083">MQILLGLIAGTVIGLALHFGVPERSTRGAAVAPMIGAVSAGLAWTALTWAGVGIDTPWPWLAALVVPVAVTWPTLVVLGKARVAHDRRERVRLKIG</sequence>
<protein>
    <recommendedName>
        <fullName evidence="4">Integral membrane protein</fullName>
    </recommendedName>
</protein>
<dbReference type="RefSeq" id="WP_378750090.1">
    <property type="nucleotide sequence ID" value="NZ_JBHSSV010000002.1"/>
</dbReference>
<reference evidence="3" key="1">
    <citation type="journal article" date="2019" name="Int. J. Syst. Evol. Microbiol.">
        <title>The Global Catalogue of Microorganisms (GCM) 10K type strain sequencing project: providing services to taxonomists for standard genome sequencing and annotation.</title>
        <authorList>
            <consortium name="The Broad Institute Genomics Platform"/>
            <consortium name="The Broad Institute Genome Sequencing Center for Infectious Disease"/>
            <person name="Wu L."/>
            <person name="Ma J."/>
        </authorList>
    </citation>
    <scope>NUCLEOTIDE SEQUENCE [LARGE SCALE GENOMIC DNA]</scope>
    <source>
        <strain evidence="3">CCUG 50754</strain>
    </source>
</reference>
<evidence type="ECO:0000313" key="3">
    <source>
        <dbReference type="Proteomes" id="UP001597042"/>
    </source>
</evidence>
<comment type="caution">
    <text evidence="2">The sequence shown here is derived from an EMBL/GenBank/DDBJ whole genome shotgun (WGS) entry which is preliminary data.</text>
</comment>
<proteinExistence type="predicted"/>
<keyword evidence="3" id="KW-1185">Reference proteome</keyword>
<keyword evidence="1" id="KW-1133">Transmembrane helix</keyword>
<name>A0ABW2ZRA6_9MICO</name>
<dbReference type="Proteomes" id="UP001597042">
    <property type="component" value="Unassembled WGS sequence"/>
</dbReference>
<gene>
    <name evidence="2" type="ORF">ACFQZV_07655</name>
</gene>
<evidence type="ECO:0000256" key="1">
    <source>
        <dbReference type="SAM" id="Phobius"/>
    </source>
</evidence>